<dbReference type="Pfam" id="PF13634">
    <property type="entry name" value="Nucleoporin_FG"/>
    <property type="match status" value="3"/>
</dbReference>
<keyword evidence="2" id="KW-0813">Transport</keyword>
<feature type="compositionally biased region" description="Low complexity" evidence="3">
    <location>
        <begin position="1154"/>
        <end position="1189"/>
    </location>
</feature>
<feature type="compositionally biased region" description="Polar residues" evidence="3">
    <location>
        <begin position="718"/>
        <end position="736"/>
    </location>
</feature>
<keyword evidence="2" id="KW-0539">Nucleus</keyword>
<feature type="compositionally biased region" description="Basic and acidic residues" evidence="3">
    <location>
        <begin position="1247"/>
        <end position="1256"/>
    </location>
</feature>
<feature type="compositionally biased region" description="Polar residues" evidence="3">
    <location>
        <begin position="79"/>
        <end position="90"/>
    </location>
</feature>
<feature type="compositionally biased region" description="Low complexity" evidence="3">
    <location>
        <begin position="484"/>
        <end position="512"/>
    </location>
</feature>
<comment type="caution">
    <text evidence="5">The sequence shown here is derived from an EMBL/GenBank/DDBJ whole genome shotgun (WGS) entry which is preliminary data.</text>
</comment>
<feature type="compositionally biased region" description="Low complexity" evidence="3">
    <location>
        <begin position="770"/>
        <end position="782"/>
    </location>
</feature>
<dbReference type="PANTHER" id="PTHR38697">
    <property type="entry name" value="NUCLEAR PORE COMPLEX PROTEIN SIMILAR TO S. CEREVISIAE NUP2 (EUROFUNG)"/>
    <property type="match status" value="1"/>
</dbReference>
<feature type="compositionally biased region" description="Polar residues" evidence="3">
    <location>
        <begin position="1099"/>
        <end position="1128"/>
    </location>
</feature>
<dbReference type="InterPro" id="IPR025574">
    <property type="entry name" value="Nucleoporin_FG_rpt"/>
</dbReference>
<feature type="region of interest" description="Disordered" evidence="3">
    <location>
        <begin position="320"/>
        <end position="563"/>
    </location>
</feature>
<feature type="compositionally biased region" description="Polar residues" evidence="3">
    <location>
        <begin position="627"/>
        <end position="641"/>
    </location>
</feature>
<feature type="region of interest" description="Disordered" evidence="3">
    <location>
        <begin position="1232"/>
        <end position="1268"/>
    </location>
</feature>
<keyword evidence="6" id="KW-1185">Reference proteome</keyword>
<feature type="compositionally biased region" description="Low complexity" evidence="3">
    <location>
        <begin position="838"/>
        <end position="847"/>
    </location>
</feature>
<accession>A0ABR3V4K0</accession>
<feature type="compositionally biased region" description="Polar residues" evidence="3">
    <location>
        <begin position="757"/>
        <end position="766"/>
    </location>
</feature>
<feature type="compositionally biased region" description="Low complexity" evidence="3">
    <location>
        <begin position="700"/>
        <end position="717"/>
    </location>
</feature>
<protein>
    <recommendedName>
        <fullName evidence="4">RanBD1 domain-containing protein</fullName>
    </recommendedName>
</protein>
<evidence type="ECO:0000259" key="4">
    <source>
        <dbReference type="PROSITE" id="PS50196"/>
    </source>
</evidence>
<feature type="region of interest" description="Disordered" evidence="3">
    <location>
        <begin position="18"/>
        <end position="148"/>
    </location>
</feature>
<feature type="compositionally biased region" description="Polar residues" evidence="3">
    <location>
        <begin position="915"/>
        <end position="938"/>
    </location>
</feature>
<feature type="region of interest" description="Disordered" evidence="3">
    <location>
        <begin position="162"/>
        <end position="194"/>
    </location>
</feature>
<keyword evidence="2" id="KW-0653">Protein transport</keyword>
<feature type="compositionally biased region" description="Polar residues" evidence="3">
    <location>
        <begin position="135"/>
        <end position="148"/>
    </location>
</feature>
<dbReference type="InterPro" id="IPR053074">
    <property type="entry name" value="NPC_Nucleoporin"/>
</dbReference>
<dbReference type="PANTHER" id="PTHR38697:SF1">
    <property type="entry name" value="NUCLEAR PORE COMPLEX PROTEIN SIMILAR TO S. CEREVISIAE NUP2 (EUROFUNG)"/>
    <property type="match status" value="1"/>
</dbReference>
<dbReference type="SMART" id="SM00160">
    <property type="entry name" value="RanBD"/>
    <property type="match status" value="1"/>
</dbReference>
<keyword evidence="2" id="KW-0811">Translocation</keyword>
<feature type="region of interest" description="Disordered" evidence="3">
    <location>
        <begin position="589"/>
        <end position="938"/>
    </location>
</feature>
<evidence type="ECO:0000313" key="6">
    <source>
        <dbReference type="Proteomes" id="UP001583172"/>
    </source>
</evidence>
<sequence>MDAPTKKRGGLFAFTGLFRSSSTPAEDRDAQADSSARGASNAITSAQRQINTVAAPNSPVKRATTAQLASRKIIDRPQGPSSKLSQSFSVNDIPHRPSSALSGPPRRMPGDNPYKTQAPPALPAPTTSRAPYNNIPKSTSFSGAPSTSRNIFRSSTLYQRHGTSNFAPRVPDPLNQSFPPATPGRPTRGTTPDVNGRILANTGPSELFNMKIASPPRHITGEMMAREVPNDPNRTGSIYADEFLSHLCPPEFDDLQRRQFFCILDLRRLKYAADEVFTKKDWKINILNFAKEYEKSRSLIMLRYGLYEFKTVRASEAVKKEWKQKHGIPDSEDDEAGAVAYKPNGTVKRKAEEELEPTAKVLASPAKRARAPESPARNKRKADSDLDENQPAKLQKPGPAPSATKSVFESIANSTQTFKPSKPTKSLFDTAPKATTTGNLFGHLSDGSKSSGNAEADEVSETSSNADEDESEGQEAGEGDEESASGSASASQLANGTSSASSDAGGSSQGRSLFDRITRDADGQPVRKVPPGTDLFAASAMSRSVSPAKEQQPAAAPANNTWNAGAPIKFAPTSAPLFGAKPATTSTIDFGAAGPKAEAKPATEAPKEAPAQGLFGAQPKKTEEAAGSTTTTNGAKPNLFSSAKPAEAPSATSSIFGTSTTPATTSNLFASATPSFGQPKESEAKDSSSTPAPAPSLFGAKPTTTSTTTPATEAPKTNLFQFGQSKTDATPASQPQLGGLFGKPQSTENKTDKPATSLFSTDTPKTNLFGAAATSSASGSEEPAAKKVTFGSDTKPAGSLFGSAASTPVPETSAPKPLFGATTTPAASGAETKPLFGTTTTPAPTETKGLFGVSTTPATTGTETKGLFGATTAAPTETKNLFGASTTPAASGTETKSLFGTTPGAPTESKPLFGATTTESKPLFGSTTDSKPLFGATTTESKPLFGAATTESKPLFGATTTEPKPLFGATTTESKPLFGATTTTESKPLFGAAPAADNKPAGLFADPPAAAAPPSSSIFNFGASTPTPTSQPAAGGSIFGVGGSASFTFSAGGSDGAIKNPFASDGGTISAPSSFHFGSETPASTTPFTFGAGAGPTISFGSTTDTSTQQPATGSIFNFGASSQTSTPPVFGQNPPTAAPIFGSSLAPGGGTSTGTNSPFTFGGASSLATTPAASTPEPSAANAAATAAENGQGTDADGDDAPQEQISLTDGGPGEEEEHAVFEVRAKAVKLVTGPSGGNGDSEDDSGSKSADKPAKSKSPWQVQGVGPLRLLKHKTTGAVRMLLRAEPRGNVALNKVVLPDFTYKADAKYVKVPAATDDGKGLETWMLQVKTAESAKELAEKLEEHKTANKKK</sequence>
<dbReference type="Gene3D" id="2.30.29.30">
    <property type="entry name" value="Pleckstrin-homology domain (PH domain)/Phosphotyrosine-binding domain (PTB)"/>
    <property type="match status" value="1"/>
</dbReference>
<feature type="compositionally biased region" description="Polar residues" evidence="3">
    <location>
        <begin position="32"/>
        <end position="55"/>
    </location>
</feature>
<organism evidence="5 6">
    <name type="scientific">Humicola insolens</name>
    <name type="common">Soft-rot fungus</name>
    <dbReference type="NCBI Taxonomy" id="85995"/>
    <lineage>
        <taxon>Eukaryota</taxon>
        <taxon>Fungi</taxon>
        <taxon>Dikarya</taxon>
        <taxon>Ascomycota</taxon>
        <taxon>Pezizomycotina</taxon>
        <taxon>Sordariomycetes</taxon>
        <taxon>Sordariomycetidae</taxon>
        <taxon>Sordariales</taxon>
        <taxon>Chaetomiaceae</taxon>
        <taxon>Mycothermus</taxon>
    </lineage>
</organism>
<comment type="subcellular location">
    <subcellularLocation>
        <location evidence="1">Nucleus</location>
        <location evidence="1">Nuclear pore complex</location>
    </subcellularLocation>
</comment>
<proteinExistence type="predicted"/>
<gene>
    <name evidence="5" type="ORF">VTJ49DRAFT_4802</name>
</gene>
<feature type="region of interest" description="Disordered" evidence="3">
    <location>
        <begin position="1073"/>
        <end position="1220"/>
    </location>
</feature>
<dbReference type="PROSITE" id="PS50196">
    <property type="entry name" value="RANBD1"/>
    <property type="match status" value="1"/>
</dbReference>
<dbReference type="InterPro" id="IPR011993">
    <property type="entry name" value="PH-like_dom_sf"/>
</dbReference>
<feature type="compositionally biased region" description="Basic and acidic residues" evidence="3">
    <location>
        <begin position="597"/>
        <end position="607"/>
    </location>
</feature>
<feature type="compositionally biased region" description="Polar residues" evidence="3">
    <location>
        <begin position="650"/>
        <end position="676"/>
    </location>
</feature>
<dbReference type="InterPro" id="IPR000156">
    <property type="entry name" value="Ran_bind_dom"/>
</dbReference>
<feature type="compositionally biased region" description="Polar residues" evidence="3">
    <location>
        <begin position="873"/>
        <end position="900"/>
    </location>
</feature>
<feature type="region of interest" description="Disordered" evidence="3">
    <location>
        <begin position="955"/>
        <end position="976"/>
    </location>
</feature>
<dbReference type="SUPFAM" id="SSF50729">
    <property type="entry name" value="PH domain-like"/>
    <property type="match status" value="1"/>
</dbReference>
<evidence type="ECO:0000256" key="3">
    <source>
        <dbReference type="SAM" id="MobiDB-lite"/>
    </source>
</evidence>
<keyword evidence="2" id="KW-0906">Nuclear pore complex</keyword>
<evidence type="ECO:0000313" key="5">
    <source>
        <dbReference type="EMBL" id="KAL1836675.1"/>
    </source>
</evidence>
<feature type="compositionally biased region" description="Basic and acidic residues" evidence="3">
    <location>
        <begin position="513"/>
        <end position="522"/>
    </location>
</feature>
<keyword evidence="2" id="KW-0509">mRNA transport</keyword>
<reference evidence="5 6" key="1">
    <citation type="journal article" date="2024" name="Commun. Biol.">
        <title>Comparative genomic analysis of thermophilic fungi reveals convergent evolutionary adaptations and gene losses.</title>
        <authorList>
            <person name="Steindorff A.S."/>
            <person name="Aguilar-Pontes M.V."/>
            <person name="Robinson A.J."/>
            <person name="Andreopoulos B."/>
            <person name="LaButti K."/>
            <person name="Kuo A."/>
            <person name="Mondo S."/>
            <person name="Riley R."/>
            <person name="Otillar R."/>
            <person name="Haridas S."/>
            <person name="Lipzen A."/>
            <person name="Grimwood J."/>
            <person name="Schmutz J."/>
            <person name="Clum A."/>
            <person name="Reid I.D."/>
            <person name="Moisan M.C."/>
            <person name="Butler G."/>
            <person name="Nguyen T.T.M."/>
            <person name="Dewar K."/>
            <person name="Conant G."/>
            <person name="Drula E."/>
            <person name="Henrissat B."/>
            <person name="Hansel C."/>
            <person name="Singer S."/>
            <person name="Hutchinson M.I."/>
            <person name="de Vries R.P."/>
            <person name="Natvig D.O."/>
            <person name="Powell A.J."/>
            <person name="Tsang A."/>
            <person name="Grigoriev I.V."/>
        </authorList>
    </citation>
    <scope>NUCLEOTIDE SEQUENCE [LARGE SCALE GENOMIC DNA]</scope>
    <source>
        <strain evidence="5 6">CBS 620.91</strain>
    </source>
</reference>
<name>A0ABR3V4K0_HUMIN</name>
<dbReference type="CDD" id="cd13170">
    <property type="entry name" value="RanBD_NUP50"/>
    <property type="match status" value="1"/>
</dbReference>
<feature type="compositionally biased region" description="Low complexity" evidence="3">
    <location>
        <begin position="855"/>
        <end position="864"/>
    </location>
</feature>
<dbReference type="EMBL" id="JAZGSY010000380">
    <property type="protein sequence ID" value="KAL1836675.1"/>
    <property type="molecule type" value="Genomic_DNA"/>
</dbReference>
<evidence type="ECO:0000256" key="1">
    <source>
        <dbReference type="ARBA" id="ARBA00004567"/>
    </source>
</evidence>
<evidence type="ECO:0000256" key="2">
    <source>
        <dbReference type="ARBA" id="ARBA00023132"/>
    </source>
</evidence>
<feature type="domain" description="RanBD1" evidence="4">
    <location>
        <begin position="1215"/>
        <end position="1353"/>
    </location>
</feature>
<feature type="compositionally biased region" description="Acidic residues" evidence="3">
    <location>
        <begin position="455"/>
        <end position="483"/>
    </location>
</feature>
<feature type="compositionally biased region" description="Low complexity" evidence="3">
    <location>
        <begin position="553"/>
        <end position="563"/>
    </location>
</feature>
<dbReference type="Proteomes" id="UP001583172">
    <property type="component" value="Unassembled WGS sequence"/>
</dbReference>
<dbReference type="Pfam" id="PF00638">
    <property type="entry name" value="Ran_BP1"/>
    <property type="match status" value="1"/>
</dbReference>
<feature type="compositionally biased region" description="Low complexity" evidence="3">
    <location>
        <begin position="116"/>
        <end position="131"/>
    </location>
</feature>
<feature type="compositionally biased region" description="Polar residues" evidence="3">
    <location>
        <begin position="403"/>
        <end position="419"/>
    </location>
</feature>